<dbReference type="STRING" id="443610.VE25_17295"/>
<feature type="chain" id="PRO_5002486624" evidence="1">
    <location>
        <begin position="25"/>
        <end position="198"/>
    </location>
</feature>
<proteinExistence type="predicted"/>
<evidence type="ECO:0000256" key="1">
    <source>
        <dbReference type="SAM" id="SignalP"/>
    </source>
</evidence>
<reference evidence="2 3" key="1">
    <citation type="submission" date="2015-03" db="EMBL/GenBank/DDBJ databases">
        <authorList>
            <person name="Hassan Y.I."/>
            <person name="Lepp D."/>
            <person name="Li X.-Z."/>
            <person name="Zhou T."/>
        </authorList>
    </citation>
    <scope>NUCLEOTIDE SEQUENCE [LARGE SCALE GENOMIC DNA]</scope>
    <source>
        <strain evidence="2 3">BD-c194</strain>
    </source>
</reference>
<feature type="signal peptide" evidence="1">
    <location>
        <begin position="1"/>
        <end position="24"/>
    </location>
</feature>
<dbReference type="EMBL" id="JZEX01000147">
    <property type="protein sequence ID" value="KKB10498.1"/>
    <property type="molecule type" value="Genomic_DNA"/>
</dbReference>
<dbReference type="AlphaFoldDB" id="A0A0F5FNT4"/>
<dbReference type="OrthoDB" id="7948649at2"/>
<keyword evidence="1" id="KW-0732">Signal</keyword>
<organism evidence="2 3">
    <name type="scientific">Devosia geojensis</name>
    <dbReference type="NCBI Taxonomy" id="443610"/>
    <lineage>
        <taxon>Bacteria</taxon>
        <taxon>Pseudomonadati</taxon>
        <taxon>Pseudomonadota</taxon>
        <taxon>Alphaproteobacteria</taxon>
        <taxon>Hyphomicrobiales</taxon>
        <taxon>Devosiaceae</taxon>
        <taxon>Devosia</taxon>
    </lineage>
</organism>
<dbReference type="RefSeq" id="WP_046109910.1">
    <property type="nucleotide sequence ID" value="NZ_JZEX01000147.1"/>
</dbReference>
<accession>A0A0F5FNT4</accession>
<comment type="caution">
    <text evidence="2">The sequence shown here is derived from an EMBL/GenBank/DDBJ whole genome shotgun (WGS) entry which is preliminary data.</text>
</comment>
<evidence type="ECO:0000313" key="3">
    <source>
        <dbReference type="Proteomes" id="UP000033632"/>
    </source>
</evidence>
<gene>
    <name evidence="2" type="ORF">VE25_17295</name>
</gene>
<dbReference type="Proteomes" id="UP000033632">
    <property type="component" value="Unassembled WGS sequence"/>
</dbReference>
<evidence type="ECO:0000313" key="2">
    <source>
        <dbReference type="EMBL" id="KKB10498.1"/>
    </source>
</evidence>
<protein>
    <submittedName>
        <fullName evidence="2">Uncharacterized protein</fullName>
    </submittedName>
</protein>
<sequence length="198" mass="20910">MKFRRRIGGVVLAAALAVPAAANAQSLNITRGIFDNQPYTLIYPGAMIASGGGPDPLTINHPDAPLQCELNIIAIEATGWTPQGALENFDADSAADKWAETFPGFAITGTTVRPYQNGEALIYEGESEDSPMDVPITLVHAEAVDASRGYALDCIYATDVADNARPIVDFIIANFSTRSDAECCIGAEPAEEPLAPAQ</sequence>
<name>A0A0F5FNT4_9HYPH</name>
<keyword evidence="3" id="KW-1185">Reference proteome</keyword>
<dbReference type="PATRIC" id="fig|443610.3.peg.1759"/>